<comment type="caution">
    <text evidence="5">The sequence shown here is derived from an EMBL/GenBank/DDBJ whole genome shotgun (WGS) entry which is preliminary data.</text>
</comment>
<keyword evidence="1" id="KW-0479">Metal-binding</keyword>
<keyword evidence="3" id="KW-0472">Membrane</keyword>
<dbReference type="InterPro" id="IPR008250">
    <property type="entry name" value="ATPase_P-typ_transduc_dom_A_sf"/>
</dbReference>
<dbReference type="Gene3D" id="2.70.150.10">
    <property type="entry name" value="Calcium-transporting ATPase, cytoplasmic transduction domain A"/>
    <property type="match status" value="1"/>
</dbReference>
<dbReference type="Proteomes" id="UP000095192">
    <property type="component" value="Unassembled WGS sequence"/>
</dbReference>
<evidence type="ECO:0000259" key="4">
    <source>
        <dbReference type="PROSITE" id="PS50846"/>
    </source>
</evidence>
<dbReference type="GO" id="GO:0055070">
    <property type="term" value="P:copper ion homeostasis"/>
    <property type="evidence" value="ECO:0007669"/>
    <property type="project" value="TreeGrafter"/>
</dbReference>
<protein>
    <submittedName>
        <fullName evidence="5">Heavy metal p-type related protein</fullName>
    </submittedName>
</protein>
<dbReference type="SUPFAM" id="SSF55008">
    <property type="entry name" value="HMA, heavy metal-associated domain"/>
    <property type="match status" value="1"/>
</dbReference>
<dbReference type="EMBL" id="JROU02002062">
    <property type="protein sequence ID" value="OEH74336.1"/>
    <property type="molecule type" value="Genomic_DNA"/>
</dbReference>
<dbReference type="GO" id="GO:0005507">
    <property type="term" value="F:copper ion binding"/>
    <property type="evidence" value="ECO:0007669"/>
    <property type="project" value="TreeGrafter"/>
</dbReference>
<keyword evidence="3" id="KW-1133">Transmembrane helix</keyword>
<feature type="transmembrane region" description="Helical" evidence="3">
    <location>
        <begin position="302"/>
        <end position="323"/>
    </location>
</feature>
<evidence type="ECO:0000256" key="2">
    <source>
        <dbReference type="ARBA" id="ARBA00022967"/>
    </source>
</evidence>
<dbReference type="InterPro" id="IPR059000">
    <property type="entry name" value="ATPase_P-type_domA"/>
</dbReference>
<dbReference type="GO" id="GO:0043682">
    <property type="term" value="F:P-type divalent copper transporter activity"/>
    <property type="evidence" value="ECO:0007669"/>
    <property type="project" value="TreeGrafter"/>
</dbReference>
<evidence type="ECO:0000256" key="1">
    <source>
        <dbReference type="ARBA" id="ARBA00022723"/>
    </source>
</evidence>
<dbReference type="AlphaFoldDB" id="A0A1D3CT11"/>
<dbReference type="VEuPathDB" id="ToxoDB:LOC34623540"/>
<dbReference type="CDD" id="cd00371">
    <property type="entry name" value="HMA"/>
    <property type="match status" value="1"/>
</dbReference>
<feature type="transmembrane region" description="Helical" evidence="3">
    <location>
        <begin position="344"/>
        <end position="366"/>
    </location>
</feature>
<reference evidence="5 6" key="1">
    <citation type="journal article" date="2016" name="BMC Genomics">
        <title>Comparative genomics reveals Cyclospora cayetanensis possesses coccidia-like metabolism and invasion components but unique surface antigens.</title>
        <authorList>
            <person name="Liu S."/>
            <person name="Wang L."/>
            <person name="Zheng H."/>
            <person name="Xu Z."/>
            <person name="Roellig D.M."/>
            <person name="Li N."/>
            <person name="Frace M.A."/>
            <person name="Tang K."/>
            <person name="Arrowood M.J."/>
            <person name="Moss D.M."/>
            <person name="Zhang L."/>
            <person name="Feng Y."/>
            <person name="Xiao L."/>
        </authorList>
    </citation>
    <scope>NUCLEOTIDE SEQUENCE [LARGE SCALE GENOMIC DNA]</scope>
    <source>
        <strain evidence="5 6">CHN_HEN01</strain>
    </source>
</reference>
<dbReference type="Gene3D" id="3.30.70.100">
    <property type="match status" value="1"/>
</dbReference>
<dbReference type="PROSITE" id="PS01047">
    <property type="entry name" value="HMA_1"/>
    <property type="match status" value="1"/>
</dbReference>
<feature type="transmembrane region" description="Helical" evidence="3">
    <location>
        <begin position="407"/>
        <end position="425"/>
    </location>
</feature>
<dbReference type="SUPFAM" id="SSF81653">
    <property type="entry name" value="Calcium ATPase, transduction domain A"/>
    <property type="match status" value="1"/>
</dbReference>
<keyword evidence="2" id="KW-1278">Translocase</keyword>
<dbReference type="InterPro" id="IPR017969">
    <property type="entry name" value="Heavy-metal-associated_CS"/>
</dbReference>
<dbReference type="PANTHER" id="PTHR43520">
    <property type="entry name" value="ATP7, ISOFORM B"/>
    <property type="match status" value="1"/>
</dbReference>
<evidence type="ECO:0000313" key="6">
    <source>
        <dbReference type="Proteomes" id="UP000095192"/>
    </source>
</evidence>
<sequence length="794" mass="85204">MHRPYPPSPQKQSLKLSGSSIDHKLDCSSKDLKMPPILSVCELLVTGMTCSACTGAVQGALLKHPGVYQAQVEVVRETARIAYDSCVVRPEELCAVVEGLGFGAQILQIFVSTPRSPPGDCSRTTAGSADILYEEEQLGFEEPPAREEEEEFTLGFQSALLQRGGANDSDTLTRKADATLHLVLQGDAELSAESACRTLKSSNGVVGCTVAPLRSSEVQRAQRLIVTYKPEVVGAREMLTGYGPELWNCALRLLLQKQAVLDNRRSVSSSLLVSLPPAAVVLCLSIMARTHNLPPILLRECIPGVRVSTILLLLLTTLVQFYGGRAFHKAALNGLRHRHCSMDLLVSLGSNLAFVYSVLSCIQAAATTLWCRPLLSAAATEPEGATASTDANQSPFRELIEKAEPHLFLDTCAMLICVVLLGKLMQLRAKERILKQLYCLHNLKARSVHLVLRSADRAVAACLSPPNPSDLSVSEASVYWDELLKVPYLSSGGSDCPGGPPSRRWWHGVASACGLKNFRNTYNPLSQPDPCSLPEEAEEAVAGREGRCSSAAARKELEMPPVEAAPDLPAEVVISTDLLQKGDVVRVPPQGVLPADGILLAPDVLHVDERLITGEGRAVAKMVGNRVIGGSKNAAHTDAYVRVETVGDGSVLQTLLRLVNTTQQQQQPMQRAAESFSAYFIPTVICISVVAALAWAVKVFTATDMAPLSTLQQLRKRLQELELYEGLSEVQPQLVLQQLEQQARGTDPQNAFLGASVAPGAHASASFDAAPIASHVVEAAAAACQLSGWGSPQP</sequence>
<dbReference type="FunFam" id="3.30.70.100:FF:000001">
    <property type="entry name" value="ATPase copper transporting beta"/>
    <property type="match status" value="1"/>
</dbReference>
<dbReference type="InterPro" id="IPR006121">
    <property type="entry name" value="HMA_dom"/>
</dbReference>
<organism evidence="5 6">
    <name type="scientific">Cyclospora cayetanensis</name>
    <dbReference type="NCBI Taxonomy" id="88456"/>
    <lineage>
        <taxon>Eukaryota</taxon>
        <taxon>Sar</taxon>
        <taxon>Alveolata</taxon>
        <taxon>Apicomplexa</taxon>
        <taxon>Conoidasida</taxon>
        <taxon>Coccidia</taxon>
        <taxon>Eucoccidiorida</taxon>
        <taxon>Eimeriorina</taxon>
        <taxon>Eimeriidae</taxon>
        <taxon>Cyclospora</taxon>
    </lineage>
</organism>
<dbReference type="Pfam" id="PF00403">
    <property type="entry name" value="HMA"/>
    <property type="match status" value="1"/>
</dbReference>
<name>A0A1D3CT11_9EIME</name>
<feature type="domain" description="HMA" evidence="4">
    <location>
        <begin position="39"/>
        <end position="105"/>
    </location>
</feature>
<accession>A0A1D3CT11</accession>
<dbReference type="InterPro" id="IPR036163">
    <property type="entry name" value="HMA_dom_sf"/>
</dbReference>
<dbReference type="PANTHER" id="PTHR43520:SF8">
    <property type="entry name" value="P-TYPE CU(+) TRANSPORTER"/>
    <property type="match status" value="1"/>
</dbReference>
<evidence type="ECO:0000313" key="5">
    <source>
        <dbReference type="EMBL" id="OEH74336.1"/>
    </source>
</evidence>
<dbReference type="VEuPathDB" id="ToxoDB:cyc_07607"/>
<dbReference type="PROSITE" id="PS50846">
    <property type="entry name" value="HMA_2"/>
    <property type="match status" value="1"/>
</dbReference>
<dbReference type="Pfam" id="PF00122">
    <property type="entry name" value="E1-E2_ATPase"/>
    <property type="match status" value="1"/>
</dbReference>
<keyword evidence="3" id="KW-0812">Transmembrane</keyword>
<dbReference type="GO" id="GO:0016020">
    <property type="term" value="C:membrane"/>
    <property type="evidence" value="ECO:0007669"/>
    <property type="project" value="TreeGrafter"/>
</dbReference>
<evidence type="ECO:0000256" key="3">
    <source>
        <dbReference type="SAM" id="Phobius"/>
    </source>
</evidence>
<gene>
    <name evidence="5" type="ORF">cyc_07607</name>
</gene>
<keyword evidence="6" id="KW-1185">Reference proteome</keyword>
<dbReference type="InParanoid" id="A0A1D3CT11"/>
<proteinExistence type="predicted"/>
<feature type="transmembrane region" description="Helical" evidence="3">
    <location>
        <begin position="676"/>
        <end position="697"/>
    </location>
</feature>